<name>A0A5C3QSB0_9AGAR</name>
<proteinExistence type="predicted"/>
<dbReference type="Proteomes" id="UP000305067">
    <property type="component" value="Unassembled WGS sequence"/>
</dbReference>
<accession>A0A5C3QSB0</accession>
<organism evidence="2 3">
    <name type="scientific">Pterulicium gracile</name>
    <dbReference type="NCBI Taxonomy" id="1884261"/>
    <lineage>
        <taxon>Eukaryota</taxon>
        <taxon>Fungi</taxon>
        <taxon>Dikarya</taxon>
        <taxon>Basidiomycota</taxon>
        <taxon>Agaricomycotina</taxon>
        <taxon>Agaricomycetes</taxon>
        <taxon>Agaricomycetidae</taxon>
        <taxon>Agaricales</taxon>
        <taxon>Pleurotineae</taxon>
        <taxon>Pterulaceae</taxon>
        <taxon>Pterulicium</taxon>
    </lineage>
</organism>
<evidence type="ECO:0000313" key="3">
    <source>
        <dbReference type="Proteomes" id="UP000305067"/>
    </source>
</evidence>
<protein>
    <submittedName>
        <fullName evidence="2">Uncharacterized protein</fullName>
    </submittedName>
</protein>
<dbReference type="AlphaFoldDB" id="A0A5C3QSB0"/>
<dbReference type="EMBL" id="ML178819">
    <property type="protein sequence ID" value="TFL04238.1"/>
    <property type="molecule type" value="Genomic_DNA"/>
</dbReference>
<gene>
    <name evidence="2" type="ORF">BDV98DRAFT_640308</name>
</gene>
<keyword evidence="3" id="KW-1185">Reference proteome</keyword>
<evidence type="ECO:0000313" key="2">
    <source>
        <dbReference type="EMBL" id="TFL04238.1"/>
    </source>
</evidence>
<sequence length="270" mass="30661">MPVHPNLRLDFSALKALKLMFSATTLIEIAGFLELMPDTLKELELSGVFRAPLFLDGSFRISPRSVEEVYKRPKERVALPHLRTLVLHRLTLDQWFFAAFSHYNLIRMPGLTTLHLDEIKGGLKAALAFFGTREEISPPASIKELSFWGKTARRTSEDSLAHTLRHPKGLEVLFVDRSPNKYKEHEVDYYCRDQLKFDEDDGWLEALRGRSPEDHESGSDGDQDAQSQHSDLEETICPNLRKLTLLCMEVDSRLLKDVVESRWGGGGGAL</sequence>
<feature type="region of interest" description="Disordered" evidence="1">
    <location>
        <begin position="209"/>
        <end position="231"/>
    </location>
</feature>
<evidence type="ECO:0000256" key="1">
    <source>
        <dbReference type="SAM" id="MobiDB-lite"/>
    </source>
</evidence>
<feature type="compositionally biased region" description="Basic and acidic residues" evidence="1">
    <location>
        <begin position="209"/>
        <end position="218"/>
    </location>
</feature>
<reference evidence="2 3" key="1">
    <citation type="journal article" date="2019" name="Nat. Ecol. Evol.">
        <title>Megaphylogeny resolves global patterns of mushroom evolution.</title>
        <authorList>
            <person name="Varga T."/>
            <person name="Krizsan K."/>
            <person name="Foldi C."/>
            <person name="Dima B."/>
            <person name="Sanchez-Garcia M."/>
            <person name="Sanchez-Ramirez S."/>
            <person name="Szollosi G.J."/>
            <person name="Szarkandi J.G."/>
            <person name="Papp V."/>
            <person name="Albert L."/>
            <person name="Andreopoulos W."/>
            <person name="Angelini C."/>
            <person name="Antonin V."/>
            <person name="Barry K.W."/>
            <person name="Bougher N.L."/>
            <person name="Buchanan P."/>
            <person name="Buyck B."/>
            <person name="Bense V."/>
            <person name="Catcheside P."/>
            <person name="Chovatia M."/>
            <person name="Cooper J."/>
            <person name="Damon W."/>
            <person name="Desjardin D."/>
            <person name="Finy P."/>
            <person name="Geml J."/>
            <person name="Haridas S."/>
            <person name="Hughes K."/>
            <person name="Justo A."/>
            <person name="Karasinski D."/>
            <person name="Kautmanova I."/>
            <person name="Kiss B."/>
            <person name="Kocsube S."/>
            <person name="Kotiranta H."/>
            <person name="LaButti K.M."/>
            <person name="Lechner B.E."/>
            <person name="Liimatainen K."/>
            <person name="Lipzen A."/>
            <person name="Lukacs Z."/>
            <person name="Mihaltcheva S."/>
            <person name="Morgado L.N."/>
            <person name="Niskanen T."/>
            <person name="Noordeloos M.E."/>
            <person name="Ohm R.A."/>
            <person name="Ortiz-Santana B."/>
            <person name="Ovrebo C."/>
            <person name="Racz N."/>
            <person name="Riley R."/>
            <person name="Savchenko A."/>
            <person name="Shiryaev A."/>
            <person name="Soop K."/>
            <person name="Spirin V."/>
            <person name="Szebenyi C."/>
            <person name="Tomsovsky M."/>
            <person name="Tulloss R.E."/>
            <person name="Uehling J."/>
            <person name="Grigoriev I.V."/>
            <person name="Vagvolgyi C."/>
            <person name="Papp T."/>
            <person name="Martin F.M."/>
            <person name="Miettinen O."/>
            <person name="Hibbett D.S."/>
            <person name="Nagy L.G."/>
        </authorList>
    </citation>
    <scope>NUCLEOTIDE SEQUENCE [LARGE SCALE GENOMIC DNA]</scope>
    <source>
        <strain evidence="2 3">CBS 309.79</strain>
    </source>
</reference>